<gene>
    <name evidence="2" type="ORF">LOD99_11095</name>
</gene>
<proteinExistence type="predicted"/>
<dbReference type="InterPro" id="IPR038765">
    <property type="entry name" value="Papain-like_cys_pep_sf"/>
</dbReference>
<protein>
    <recommendedName>
        <fullName evidence="4">Ubiquitin-like protease family profile domain-containing protein</fullName>
    </recommendedName>
</protein>
<evidence type="ECO:0000256" key="1">
    <source>
        <dbReference type="SAM" id="MobiDB-lite"/>
    </source>
</evidence>
<feature type="region of interest" description="Disordered" evidence="1">
    <location>
        <begin position="27"/>
        <end position="51"/>
    </location>
</feature>
<dbReference type="PANTHER" id="PTHR34718:SF2">
    <property type="entry name" value="PHD-TYPE DOMAIN-CONTAINING PROTEIN"/>
    <property type="match status" value="1"/>
</dbReference>
<dbReference type="SUPFAM" id="SSF54001">
    <property type="entry name" value="Cysteine proteinases"/>
    <property type="match status" value="1"/>
</dbReference>
<comment type="caution">
    <text evidence="2">The sequence shown here is derived from an EMBL/GenBank/DDBJ whole genome shotgun (WGS) entry which is preliminary data.</text>
</comment>
<dbReference type="PANTHER" id="PTHR34718">
    <property type="entry name" value="PHD-TYPE DOMAIN-CONTAINING PROTEIN"/>
    <property type="match status" value="1"/>
</dbReference>
<dbReference type="EMBL" id="JAKMXF010000098">
    <property type="protein sequence ID" value="KAI6658335.1"/>
    <property type="molecule type" value="Genomic_DNA"/>
</dbReference>
<sequence>MNILSAKSILPLCRIIRGYRRNDNLEEPVNGVRDRSPHIAPQKPPRVVPKKFKKSPKKNIFKHNPVITSITSLPHSSSSAPVSDFDSSCSEGFLPGSRQFEHPNDDNRQFVRDPLPRMQIHHDGGLHWVCSSVDVEGNVRVYDSLATGRTSQELEIQLALLYIHSACKLTVAFAPIQQYRGGADCGFFAAAVFLQ</sequence>
<dbReference type="Proteomes" id="UP001165289">
    <property type="component" value="Unassembled WGS sequence"/>
</dbReference>
<accession>A0AAV7KBV5</accession>
<evidence type="ECO:0008006" key="4">
    <source>
        <dbReference type="Google" id="ProtNLM"/>
    </source>
</evidence>
<keyword evidence="3" id="KW-1185">Reference proteome</keyword>
<reference evidence="2 3" key="1">
    <citation type="journal article" date="2023" name="BMC Biol.">
        <title>The compact genome of the sponge Oopsacas minuta (Hexactinellida) is lacking key metazoan core genes.</title>
        <authorList>
            <person name="Santini S."/>
            <person name="Schenkelaars Q."/>
            <person name="Jourda C."/>
            <person name="Duchesne M."/>
            <person name="Belahbib H."/>
            <person name="Rocher C."/>
            <person name="Selva M."/>
            <person name="Riesgo A."/>
            <person name="Vervoort M."/>
            <person name="Leys S.P."/>
            <person name="Kodjabachian L."/>
            <person name="Le Bivic A."/>
            <person name="Borchiellini C."/>
            <person name="Claverie J.M."/>
            <person name="Renard E."/>
        </authorList>
    </citation>
    <scope>NUCLEOTIDE SEQUENCE [LARGE SCALE GENOMIC DNA]</scope>
    <source>
        <strain evidence="2">SPO-2</strain>
    </source>
</reference>
<organism evidence="2 3">
    <name type="scientific">Oopsacas minuta</name>
    <dbReference type="NCBI Taxonomy" id="111878"/>
    <lineage>
        <taxon>Eukaryota</taxon>
        <taxon>Metazoa</taxon>
        <taxon>Porifera</taxon>
        <taxon>Hexactinellida</taxon>
        <taxon>Hexasterophora</taxon>
        <taxon>Lyssacinosida</taxon>
        <taxon>Leucopsacidae</taxon>
        <taxon>Oopsacas</taxon>
    </lineage>
</organism>
<evidence type="ECO:0000313" key="3">
    <source>
        <dbReference type="Proteomes" id="UP001165289"/>
    </source>
</evidence>
<name>A0AAV7KBV5_9METZ</name>
<dbReference type="AlphaFoldDB" id="A0AAV7KBV5"/>
<evidence type="ECO:0000313" key="2">
    <source>
        <dbReference type="EMBL" id="KAI6658335.1"/>
    </source>
</evidence>